<sequence length="225" mass="23453">MSGNTSEDDGARWADDVRASVACAVAALAPAATTAGAASWSAPAGPLTWSCWETGEHLADDLFAYAAQLTPAAPPSDDDVPFRWESTTPGGPANTIRADPAHGPAGLLRVIDACGGLLAAVVRVTPPDVRAHHTFGRADAAGFAAMGIVETLVHTDDLAQGLGLEWTPPEGLVARALDRLFPDVPRDLAPAWPTLRWATGRTSLPGLPDRANGWRWDGRPAGERG</sequence>
<organism evidence="2 3">
    <name type="scientific">Streptomyces evansiae</name>
    <dbReference type="NCBI Taxonomy" id="3075535"/>
    <lineage>
        <taxon>Bacteria</taxon>
        <taxon>Bacillati</taxon>
        <taxon>Actinomycetota</taxon>
        <taxon>Actinomycetes</taxon>
        <taxon>Kitasatosporales</taxon>
        <taxon>Streptomycetaceae</taxon>
        <taxon>Streptomyces</taxon>
    </lineage>
</organism>
<gene>
    <name evidence="2" type="ORF">RM574_27285</name>
</gene>
<dbReference type="Proteomes" id="UP001183607">
    <property type="component" value="Unassembled WGS sequence"/>
</dbReference>
<evidence type="ECO:0000313" key="2">
    <source>
        <dbReference type="EMBL" id="MDT0419189.1"/>
    </source>
</evidence>
<accession>A0ABD5ECQ9</accession>
<evidence type="ECO:0000313" key="3">
    <source>
        <dbReference type="Proteomes" id="UP001183607"/>
    </source>
</evidence>
<protein>
    <recommendedName>
        <fullName evidence="4">Mycothiol-dependent maleylpyruvate isomerase metal-binding domain-containing protein</fullName>
    </recommendedName>
</protein>
<dbReference type="RefSeq" id="WP_311677646.1">
    <property type="nucleotide sequence ID" value="NZ_JAVRER010000066.1"/>
</dbReference>
<feature type="region of interest" description="Disordered" evidence="1">
    <location>
        <begin position="74"/>
        <end position="99"/>
    </location>
</feature>
<evidence type="ECO:0000256" key="1">
    <source>
        <dbReference type="SAM" id="MobiDB-lite"/>
    </source>
</evidence>
<dbReference type="AlphaFoldDB" id="A0ABD5ECQ9"/>
<name>A0ABD5ECQ9_9ACTN</name>
<comment type="caution">
    <text evidence="2">The sequence shown here is derived from an EMBL/GenBank/DDBJ whole genome shotgun (WGS) entry which is preliminary data.</text>
</comment>
<dbReference type="EMBL" id="JAVRER010000066">
    <property type="protein sequence ID" value="MDT0419189.1"/>
    <property type="molecule type" value="Genomic_DNA"/>
</dbReference>
<evidence type="ECO:0008006" key="4">
    <source>
        <dbReference type="Google" id="ProtNLM"/>
    </source>
</evidence>
<reference evidence="3" key="1">
    <citation type="submission" date="2023-07" db="EMBL/GenBank/DDBJ databases">
        <title>30 novel species of actinomycetes from the DSMZ collection.</title>
        <authorList>
            <person name="Nouioui I."/>
        </authorList>
    </citation>
    <scope>NUCLEOTIDE SEQUENCE [LARGE SCALE GENOMIC DNA]</scope>
    <source>
        <strain evidence="3">DSM 41982</strain>
    </source>
</reference>
<proteinExistence type="predicted"/>